<feature type="domain" description="Flavinylation-associated cytochrome" evidence="3">
    <location>
        <begin position="120"/>
        <end position="177"/>
    </location>
</feature>
<name>A0A9D1WCR9_9GAMM</name>
<dbReference type="Proteomes" id="UP000886829">
    <property type="component" value="Unassembled WGS sequence"/>
</dbReference>
<feature type="transmembrane region" description="Helical" evidence="2">
    <location>
        <begin position="238"/>
        <end position="261"/>
    </location>
</feature>
<protein>
    <submittedName>
        <fullName evidence="4">DUF4405 domain-containing protein</fullName>
    </submittedName>
</protein>
<reference evidence="4" key="2">
    <citation type="submission" date="2021-04" db="EMBL/GenBank/DDBJ databases">
        <authorList>
            <person name="Gilroy R."/>
        </authorList>
    </citation>
    <scope>NUCLEOTIDE SEQUENCE</scope>
    <source>
        <strain evidence="4">USASDec5-558</strain>
    </source>
</reference>
<organism evidence="4 5">
    <name type="scientific">Candidatus Anaerobiospirillum pullistercoris</name>
    <dbReference type="NCBI Taxonomy" id="2838452"/>
    <lineage>
        <taxon>Bacteria</taxon>
        <taxon>Pseudomonadati</taxon>
        <taxon>Pseudomonadota</taxon>
        <taxon>Gammaproteobacteria</taxon>
        <taxon>Aeromonadales</taxon>
        <taxon>Succinivibrionaceae</taxon>
        <taxon>Anaerobiospirillum</taxon>
    </lineage>
</organism>
<evidence type="ECO:0000313" key="4">
    <source>
        <dbReference type="EMBL" id="HIX56791.1"/>
    </source>
</evidence>
<feature type="transmembrane region" description="Helical" evidence="2">
    <location>
        <begin position="118"/>
        <end position="138"/>
    </location>
</feature>
<keyword evidence="2" id="KW-1133">Transmembrane helix</keyword>
<comment type="caution">
    <text evidence="4">The sequence shown here is derived from an EMBL/GenBank/DDBJ whole genome shotgun (WGS) entry which is preliminary data.</text>
</comment>
<feature type="transmembrane region" description="Helical" evidence="2">
    <location>
        <begin position="158"/>
        <end position="176"/>
    </location>
</feature>
<feature type="transmembrane region" description="Helical" evidence="2">
    <location>
        <begin position="77"/>
        <end position="97"/>
    </location>
</feature>
<evidence type="ECO:0000256" key="1">
    <source>
        <dbReference type="SAM" id="MobiDB-lite"/>
    </source>
</evidence>
<evidence type="ECO:0000256" key="2">
    <source>
        <dbReference type="SAM" id="Phobius"/>
    </source>
</evidence>
<feature type="region of interest" description="Disordered" evidence="1">
    <location>
        <begin position="1"/>
        <end position="41"/>
    </location>
</feature>
<feature type="compositionally biased region" description="Polar residues" evidence="1">
    <location>
        <begin position="1"/>
        <end position="11"/>
    </location>
</feature>
<evidence type="ECO:0000259" key="3">
    <source>
        <dbReference type="Pfam" id="PF14358"/>
    </source>
</evidence>
<feature type="transmembrane region" description="Helical" evidence="2">
    <location>
        <begin position="53"/>
        <end position="71"/>
    </location>
</feature>
<keyword evidence="2" id="KW-0472">Membrane</keyword>
<accession>A0A9D1WCR9</accession>
<dbReference type="Pfam" id="PF14358">
    <property type="entry name" value="DUF4405"/>
    <property type="match status" value="1"/>
</dbReference>
<evidence type="ECO:0000313" key="5">
    <source>
        <dbReference type="Proteomes" id="UP000886829"/>
    </source>
</evidence>
<feature type="compositionally biased region" description="Low complexity" evidence="1">
    <location>
        <begin position="19"/>
        <end position="29"/>
    </location>
</feature>
<keyword evidence="2" id="KW-0812">Transmembrane</keyword>
<gene>
    <name evidence="4" type="ORF">H9850_04895</name>
</gene>
<feature type="transmembrane region" description="Helical" evidence="2">
    <location>
        <begin position="197"/>
        <end position="218"/>
    </location>
</feature>
<dbReference type="AlphaFoldDB" id="A0A9D1WCR9"/>
<proteinExistence type="predicted"/>
<reference evidence="4" key="1">
    <citation type="journal article" date="2021" name="PeerJ">
        <title>Extensive microbial diversity within the chicken gut microbiome revealed by metagenomics and culture.</title>
        <authorList>
            <person name="Gilroy R."/>
            <person name="Ravi A."/>
            <person name="Getino M."/>
            <person name="Pursley I."/>
            <person name="Horton D.L."/>
            <person name="Alikhan N.F."/>
            <person name="Baker D."/>
            <person name="Gharbi K."/>
            <person name="Hall N."/>
            <person name="Watson M."/>
            <person name="Adriaenssens E.M."/>
            <person name="Foster-Nyarko E."/>
            <person name="Jarju S."/>
            <person name="Secka A."/>
            <person name="Antonio M."/>
            <person name="Oren A."/>
            <person name="Chaudhuri R.R."/>
            <person name="La Ragione R."/>
            <person name="Hildebrand F."/>
            <person name="Pallen M.J."/>
        </authorList>
    </citation>
    <scope>NUCLEOTIDE SEQUENCE</scope>
    <source>
        <strain evidence="4">USASDec5-558</strain>
    </source>
</reference>
<dbReference type="EMBL" id="DXEV01000093">
    <property type="protein sequence ID" value="HIX56791.1"/>
    <property type="molecule type" value="Genomic_DNA"/>
</dbReference>
<sequence>MADSDQLTSPLRTAPPPAAQSNSPQQSQNTMQPKPKAKVQPVLRKKGQFKRHLKISIDVAMLVLFLYLMSYRPSLGLLLHAVLGISLVVLFVLHHALNWNWHRTLFKGKYNLRRSLTSGTDILLLIAMGFTIYSSYRIASMALPFEFLPPPRGIWRDVHMASTAWCFLLMAFHLGLHMHNTLSKWTQSLKAKGTWAVGSFHLLEVVVVLAGAYSLWLHNLWQDIMMVPTPPISMAAPLFYAEYCSIIMAFCVVTHYLLNAITPKRVTPRRIKQH</sequence>
<dbReference type="InterPro" id="IPR025517">
    <property type="entry name" value="DUF4405"/>
</dbReference>